<dbReference type="GO" id="GO:0005829">
    <property type="term" value="C:cytosol"/>
    <property type="evidence" value="ECO:0007669"/>
    <property type="project" value="TreeGrafter"/>
</dbReference>
<reference evidence="2 3" key="1">
    <citation type="submission" date="2016-10" db="EMBL/GenBank/DDBJ databases">
        <authorList>
            <person name="de Groot N.N."/>
        </authorList>
    </citation>
    <scope>NUCLEOTIDE SEQUENCE [LARGE SCALE GENOMIC DNA]</scope>
    <source>
        <strain evidence="2 3">DSM 21800</strain>
    </source>
</reference>
<dbReference type="InterPro" id="IPR013108">
    <property type="entry name" value="Amidohydro_3"/>
</dbReference>
<dbReference type="GO" id="GO:0016812">
    <property type="term" value="F:hydrolase activity, acting on carbon-nitrogen (but not peptide) bonds, in cyclic amides"/>
    <property type="evidence" value="ECO:0007669"/>
    <property type="project" value="TreeGrafter"/>
</dbReference>
<dbReference type="Proteomes" id="UP000199103">
    <property type="component" value="Chromosome I"/>
</dbReference>
<feature type="domain" description="Amidohydrolase 3" evidence="1">
    <location>
        <begin position="41"/>
        <end position="205"/>
    </location>
</feature>
<keyword evidence="3" id="KW-1185">Reference proteome</keyword>
<dbReference type="OrthoDB" id="9766983at2"/>
<proteinExistence type="predicted"/>
<dbReference type="PANTHER" id="PTHR11647">
    <property type="entry name" value="HYDRANTOINASE/DIHYDROPYRIMIDINASE FAMILY MEMBER"/>
    <property type="match status" value="1"/>
</dbReference>
<dbReference type="InterPro" id="IPR050378">
    <property type="entry name" value="Metallo-dep_Hydrolases_sf"/>
</dbReference>
<dbReference type="PANTHER" id="PTHR11647:SF1">
    <property type="entry name" value="COLLAPSIN RESPONSE MEDIATOR PROTEIN"/>
    <property type="match status" value="1"/>
</dbReference>
<dbReference type="SUPFAM" id="SSF51338">
    <property type="entry name" value="Composite domain of metallo-dependent hydrolases"/>
    <property type="match status" value="1"/>
</dbReference>
<dbReference type="RefSeq" id="WP_091524556.1">
    <property type="nucleotide sequence ID" value="NZ_LT629772.1"/>
</dbReference>
<sequence>MTVKITGGTVVDPYDGSYPAELMLDGDRIAAIGTDLPAADQTIDATGRMIMPGAIDAHSHADARVFDDDVQLGLLRSGVTSVIAGQDGISFAPGDGRYATDYFGALNGRHPSYRGGGVGALLDGWDGRTRLNVGYLVPAGTVRYEVLGREARRPTPFELEAMVGMVADGMAAGALGLSTGLDYVPGVFADAAELAALCGPVAAASGIYVSHIRGYEENAGVGVDELIEICRRSGVRGHASHFHARPELIGELIERARRAGVDFSWDAYPYFRGFTLLSMVLLPSELIMLGNAEAAHRLQDEAVRSELAAGFAARVEEHENLGIGWEHRIRIASAGTGSDRDLEGLTLAEAGTRRGLDPLQVGYRLLAGSGLTTTTVMEIPQPRTDDHLARQFTLSGACSGSDGIFFGGAPHPRGFGCVARMYGRFGRERGDFDWPQLTRITSGTAAEAFGLSGRGRVVAGAVADLVLLDPTTVADRADYANPRELSVGIDQVLVRGRLVLDGGELTADLAGGSVRRG</sequence>
<dbReference type="InterPro" id="IPR032466">
    <property type="entry name" value="Metal_Hydrolase"/>
</dbReference>
<dbReference type="EMBL" id="LT629772">
    <property type="protein sequence ID" value="SDS55663.1"/>
    <property type="molecule type" value="Genomic_DNA"/>
</dbReference>
<feature type="domain" description="Amidohydrolase 3" evidence="1">
    <location>
        <begin position="296"/>
        <end position="499"/>
    </location>
</feature>
<dbReference type="Pfam" id="PF07969">
    <property type="entry name" value="Amidohydro_3"/>
    <property type="match status" value="2"/>
</dbReference>
<evidence type="ECO:0000313" key="3">
    <source>
        <dbReference type="Proteomes" id="UP000199103"/>
    </source>
</evidence>
<dbReference type="SUPFAM" id="SSF51556">
    <property type="entry name" value="Metallo-dependent hydrolases"/>
    <property type="match status" value="1"/>
</dbReference>
<protein>
    <submittedName>
        <fullName evidence="2">N-acyl-D-amino-acid deacylase</fullName>
    </submittedName>
</protein>
<accession>A0A1H1T6A5</accession>
<organism evidence="2 3">
    <name type="scientific">Microlunatus soli</name>
    <dbReference type="NCBI Taxonomy" id="630515"/>
    <lineage>
        <taxon>Bacteria</taxon>
        <taxon>Bacillati</taxon>
        <taxon>Actinomycetota</taxon>
        <taxon>Actinomycetes</taxon>
        <taxon>Propionibacteriales</taxon>
        <taxon>Propionibacteriaceae</taxon>
        <taxon>Microlunatus</taxon>
    </lineage>
</organism>
<evidence type="ECO:0000313" key="2">
    <source>
        <dbReference type="EMBL" id="SDS55663.1"/>
    </source>
</evidence>
<gene>
    <name evidence="2" type="ORF">SAMN04489812_2270</name>
</gene>
<evidence type="ECO:0000259" key="1">
    <source>
        <dbReference type="Pfam" id="PF07969"/>
    </source>
</evidence>
<dbReference type="STRING" id="630515.SAMN04489812_2270"/>
<name>A0A1H1T6A5_9ACTN</name>
<dbReference type="Gene3D" id="3.20.20.140">
    <property type="entry name" value="Metal-dependent hydrolases"/>
    <property type="match status" value="2"/>
</dbReference>
<dbReference type="AlphaFoldDB" id="A0A1H1T6A5"/>
<dbReference type="InterPro" id="IPR011059">
    <property type="entry name" value="Metal-dep_hydrolase_composite"/>
</dbReference>